<dbReference type="InParanoid" id="B8E0U9"/>
<accession>B8E0U9</accession>
<evidence type="ECO:0000313" key="4">
    <source>
        <dbReference type="Proteomes" id="UP000007719"/>
    </source>
</evidence>
<proteinExistence type="inferred from homology"/>
<dbReference type="InterPro" id="IPR000836">
    <property type="entry name" value="PRTase_dom"/>
</dbReference>
<keyword evidence="4" id="KW-1185">Reference proteome</keyword>
<evidence type="ECO:0000256" key="1">
    <source>
        <dbReference type="ARBA" id="ARBA00008007"/>
    </source>
</evidence>
<dbReference type="OrthoDB" id="9779910at2"/>
<feature type="domain" description="Double zinc ribbon" evidence="2">
    <location>
        <begin position="9"/>
        <end position="61"/>
    </location>
</feature>
<evidence type="ECO:0000313" key="3">
    <source>
        <dbReference type="EMBL" id="ACK42686.1"/>
    </source>
</evidence>
<dbReference type="STRING" id="515635.Dtur_1412"/>
<dbReference type="AlphaFoldDB" id="B8E0U9"/>
<dbReference type="EnsemblBacteria" id="ACK42686">
    <property type="protein sequence ID" value="ACK42686"/>
    <property type="gene ID" value="Dtur_1412"/>
</dbReference>
<dbReference type="InterPro" id="IPR044005">
    <property type="entry name" value="DZR_2"/>
</dbReference>
<dbReference type="RefSeq" id="WP_012583764.1">
    <property type="nucleotide sequence ID" value="NC_011661.1"/>
</dbReference>
<dbReference type="Pfam" id="PF18912">
    <property type="entry name" value="DZR_2"/>
    <property type="match status" value="1"/>
</dbReference>
<dbReference type="SUPFAM" id="SSF53271">
    <property type="entry name" value="PRTase-like"/>
    <property type="match status" value="1"/>
</dbReference>
<comment type="similarity">
    <text evidence="1">Belongs to the ComF/GntX family.</text>
</comment>
<dbReference type="InterPro" id="IPR051910">
    <property type="entry name" value="ComF/GntX_DNA_util-trans"/>
</dbReference>
<gene>
    <name evidence="3" type="ordered locus">Dtur_1412</name>
</gene>
<dbReference type="PANTHER" id="PTHR47505:SF1">
    <property type="entry name" value="DNA UTILIZATION PROTEIN YHGH"/>
    <property type="match status" value="1"/>
</dbReference>
<dbReference type="PANTHER" id="PTHR47505">
    <property type="entry name" value="DNA UTILIZATION PROTEIN YHGH"/>
    <property type="match status" value="1"/>
</dbReference>
<evidence type="ECO:0000259" key="2">
    <source>
        <dbReference type="Pfam" id="PF18912"/>
    </source>
</evidence>
<dbReference type="InterPro" id="IPR029057">
    <property type="entry name" value="PRTase-like"/>
</dbReference>
<dbReference type="KEGG" id="dtu:Dtur_1412"/>
<dbReference type="HOGENOM" id="CLU_054549_1_1_0"/>
<dbReference type="CDD" id="cd06223">
    <property type="entry name" value="PRTases_typeI"/>
    <property type="match status" value="1"/>
</dbReference>
<reference evidence="4" key="1">
    <citation type="journal article" date="2016" name="Front. Microbiol.">
        <title>The complete genome sequence of hyperthermophile Dictyoglomus turgidum DSM 6724 reveals a specialized carbohydrate fermentor.</title>
        <authorList>
            <person name="Brumm P.J."/>
            <person name="Gowda K."/>
            <person name="Robb F.T."/>
            <person name="Mead D.A."/>
        </authorList>
    </citation>
    <scope>NUCLEOTIDE SEQUENCE [LARGE SCALE GENOMIC DNA]</scope>
    <source>
        <strain evidence="4">DSM 6724 / Z-1310</strain>
    </source>
</reference>
<dbReference type="Proteomes" id="UP000007719">
    <property type="component" value="Chromosome"/>
</dbReference>
<dbReference type="EMBL" id="CP001251">
    <property type="protein sequence ID" value="ACK42686.1"/>
    <property type="molecule type" value="Genomic_DNA"/>
</dbReference>
<dbReference type="PATRIC" id="fig|515635.4.peg.1459"/>
<organism evidence="3 4">
    <name type="scientific">Dictyoglomus turgidum (strain DSM 6724 / Z-1310)</name>
    <dbReference type="NCBI Taxonomy" id="515635"/>
    <lineage>
        <taxon>Bacteria</taxon>
        <taxon>Pseudomonadati</taxon>
        <taxon>Dictyoglomota</taxon>
        <taxon>Dictyoglomia</taxon>
        <taxon>Dictyoglomales</taxon>
        <taxon>Dictyoglomaceae</taxon>
        <taxon>Dictyoglomus</taxon>
    </lineage>
</organism>
<dbReference type="FunCoup" id="B8E0U9">
    <property type="interactions" value="145"/>
</dbReference>
<dbReference type="eggNOG" id="COG1040">
    <property type="taxonomic scope" value="Bacteria"/>
</dbReference>
<dbReference type="Gene3D" id="3.40.50.2020">
    <property type="match status" value="1"/>
</dbReference>
<protein>
    <recommendedName>
        <fullName evidence="2">Double zinc ribbon domain-containing protein</fullName>
    </recommendedName>
</protein>
<name>B8E0U9_DICTD</name>
<sequence length="231" mass="27343">MISFFENFLLDVLFPKKCVFCGRYSEGFVCKNCLKKLKFPEYYCLSCGQPLTVDLQICYNCNKEERKWDGYEFVAYYEDGWKDIISLFKFKNKPYIADFFSQIGSKKILRKKWKIDYITYVPLSYKTLKERGYNQSEYLAYFLSKSLKVAYGPLLYLKKNIKPQKTLNLKEREENMMNAFGVIENREINGNILLVDDVYTTGTTLKECTRTLKKSFNLDKVYIFTAVRVLI</sequence>